<dbReference type="PANTHER" id="PTHR37984:SF5">
    <property type="entry name" value="PROTEIN NYNRIN-LIKE"/>
    <property type="match status" value="1"/>
</dbReference>
<feature type="transmembrane region" description="Helical" evidence="1">
    <location>
        <begin position="21"/>
        <end position="41"/>
    </location>
</feature>
<evidence type="ECO:0000313" key="4">
    <source>
        <dbReference type="Proteomes" id="UP001188597"/>
    </source>
</evidence>
<evidence type="ECO:0000259" key="2">
    <source>
        <dbReference type="PROSITE" id="PS50994"/>
    </source>
</evidence>
<dbReference type="AlphaFoldDB" id="A0AA89BDK1"/>
<dbReference type="Proteomes" id="UP001188597">
    <property type="component" value="Unassembled WGS sequence"/>
</dbReference>
<dbReference type="GO" id="GO:0003676">
    <property type="term" value="F:nucleic acid binding"/>
    <property type="evidence" value="ECO:0007669"/>
    <property type="project" value="InterPro"/>
</dbReference>
<sequence>MKKDAIEFTRRCYKCQKFAPVSYTPFAPVTLIISPIPFAVWGMDLLGLFPIASGQCRFVIVAIDYFTKWTEAESLATITSAKCEDFFWKNVICSFGVPRALVVDNGKQFDNNNFRTFCMNLSIDLRFTSIAHPQSNGQTEHVNRSILHGLKKKLDEAKGALVDELPKVLWAYQTTPYSVTGEIPFLLCYGTEAILLVEARVPTIWALHFNEVNNEVRLQANLDLVEEARTQAHERSVVIKQ</sequence>
<keyword evidence="1" id="KW-0472">Membrane</keyword>
<dbReference type="Gene3D" id="3.30.420.10">
    <property type="entry name" value="Ribonuclease H-like superfamily/Ribonuclease H"/>
    <property type="match status" value="1"/>
</dbReference>
<organism evidence="3 4">
    <name type="scientific">Escallonia herrerae</name>
    <dbReference type="NCBI Taxonomy" id="1293975"/>
    <lineage>
        <taxon>Eukaryota</taxon>
        <taxon>Viridiplantae</taxon>
        <taxon>Streptophyta</taxon>
        <taxon>Embryophyta</taxon>
        <taxon>Tracheophyta</taxon>
        <taxon>Spermatophyta</taxon>
        <taxon>Magnoliopsida</taxon>
        <taxon>eudicotyledons</taxon>
        <taxon>Gunneridae</taxon>
        <taxon>Pentapetalae</taxon>
        <taxon>asterids</taxon>
        <taxon>campanulids</taxon>
        <taxon>Escalloniales</taxon>
        <taxon>Escalloniaceae</taxon>
        <taxon>Escallonia</taxon>
    </lineage>
</organism>
<feature type="domain" description="Integrase catalytic" evidence="2">
    <location>
        <begin position="33"/>
        <end position="192"/>
    </location>
</feature>
<evidence type="ECO:0000313" key="3">
    <source>
        <dbReference type="EMBL" id="KAK3036928.1"/>
    </source>
</evidence>
<keyword evidence="1" id="KW-0812">Transmembrane</keyword>
<accession>A0AA89BDK1</accession>
<proteinExistence type="predicted"/>
<dbReference type="EMBL" id="JAVXUP010000134">
    <property type="protein sequence ID" value="KAK3036928.1"/>
    <property type="molecule type" value="Genomic_DNA"/>
</dbReference>
<dbReference type="PROSITE" id="PS50994">
    <property type="entry name" value="INTEGRASE"/>
    <property type="match status" value="1"/>
</dbReference>
<dbReference type="InterPro" id="IPR012337">
    <property type="entry name" value="RNaseH-like_sf"/>
</dbReference>
<dbReference type="GO" id="GO:0015074">
    <property type="term" value="P:DNA integration"/>
    <property type="evidence" value="ECO:0007669"/>
    <property type="project" value="InterPro"/>
</dbReference>
<comment type="caution">
    <text evidence="3">The sequence shown here is derived from an EMBL/GenBank/DDBJ whole genome shotgun (WGS) entry which is preliminary data.</text>
</comment>
<dbReference type="InterPro" id="IPR001584">
    <property type="entry name" value="Integrase_cat-core"/>
</dbReference>
<dbReference type="PANTHER" id="PTHR37984">
    <property type="entry name" value="PROTEIN CBG26694"/>
    <property type="match status" value="1"/>
</dbReference>
<dbReference type="Pfam" id="PF00665">
    <property type="entry name" value="rve"/>
    <property type="match status" value="1"/>
</dbReference>
<dbReference type="InterPro" id="IPR050951">
    <property type="entry name" value="Retrovirus_Pol_polyprotein"/>
</dbReference>
<gene>
    <name evidence="3" type="ORF">RJ639_030893</name>
</gene>
<keyword evidence="4" id="KW-1185">Reference proteome</keyword>
<dbReference type="SUPFAM" id="SSF53098">
    <property type="entry name" value="Ribonuclease H-like"/>
    <property type="match status" value="1"/>
</dbReference>
<protein>
    <recommendedName>
        <fullName evidence="2">Integrase catalytic domain-containing protein</fullName>
    </recommendedName>
</protein>
<reference evidence="3" key="1">
    <citation type="submission" date="2022-12" db="EMBL/GenBank/DDBJ databases">
        <title>Draft genome assemblies for two species of Escallonia (Escalloniales).</title>
        <authorList>
            <person name="Chanderbali A."/>
            <person name="Dervinis C."/>
            <person name="Anghel I."/>
            <person name="Soltis D."/>
            <person name="Soltis P."/>
            <person name="Zapata F."/>
        </authorList>
    </citation>
    <scope>NUCLEOTIDE SEQUENCE</scope>
    <source>
        <strain evidence="3">UCBG64.0493</strain>
        <tissue evidence="3">Leaf</tissue>
    </source>
</reference>
<keyword evidence="1" id="KW-1133">Transmembrane helix</keyword>
<evidence type="ECO:0000256" key="1">
    <source>
        <dbReference type="SAM" id="Phobius"/>
    </source>
</evidence>
<name>A0AA89BDK1_9ASTE</name>
<dbReference type="InterPro" id="IPR036397">
    <property type="entry name" value="RNaseH_sf"/>
</dbReference>